<dbReference type="EMBL" id="QTSX02000004">
    <property type="protein sequence ID" value="KAJ9090479.1"/>
    <property type="molecule type" value="Genomic_DNA"/>
</dbReference>
<sequence>MTLIPSFIANLKPLLVAPNSCPGIAGSSETWSRTFAASIPQLPCPTGTSLWTMRPQQPAQSSPPACLAPLAIPTMGSASKTGPFRSTD</sequence>
<evidence type="ECO:0000313" key="2">
    <source>
        <dbReference type="Proteomes" id="UP001165960"/>
    </source>
</evidence>
<gene>
    <name evidence="1" type="ORF">DSO57_1001937</name>
</gene>
<dbReference type="Proteomes" id="UP001165960">
    <property type="component" value="Unassembled WGS sequence"/>
</dbReference>
<protein>
    <submittedName>
        <fullName evidence="1">Uncharacterized protein</fullName>
    </submittedName>
</protein>
<proteinExistence type="predicted"/>
<comment type="caution">
    <text evidence="1">The sequence shown here is derived from an EMBL/GenBank/DDBJ whole genome shotgun (WGS) entry which is preliminary data.</text>
</comment>
<accession>A0ACC2UUS6</accession>
<organism evidence="1 2">
    <name type="scientific">Entomophthora muscae</name>
    <dbReference type="NCBI Taxonomy" id="34485"/>
    <lineage>
        <taxon>Eukaryota</taxon>
        <taxon>Fungi</taxon>
        <taxon>Fungi incertae sedis</taxon>
        <taxon>Zoopagomycota</taxon>
        <taxon>Entomophthoromycotina</taxon>
        <taxon>Entomophthoromycetes</taxon>
        <taxon>Entomophthorales</taxon>
        <taxon>Entomophthoraceae</taxon>
        <taxon>Entomophthora</taxon>
    </lineage>
</organism>
<keyword evidence="2" id="KW-1185">Reference proteome</keyword>
<name>A0ACC2UUS6_9FUNG</name>
<evidence type="ECO:0000313" key="1">
    <source>
        <dbReference type="EMBL" id="KAJ9090479.1"/>
    </source>
</evidence>
<reference evidence="1" key="1">
    <citation type="submission" date="2022-04" db="EMBL/GenBank/DDBJ databases">
        <title>Genome of the entomopathogenic fungus Entomophthora muscae.</title>
        <authorList>
            <person name="Elya C."/>
            <person name="Lovett B.R."/>
            <person name="Lee E."/>
            <person name="Macias A.M."/>
            <person name="Hajek A.E."/>
            <person name="De Bivort B.L."/>
            <person name="Kasson M.T."/>
            <person name="De Fine Licht H.H."/>
            <person name="Stajich J.E."/>
        </authorList>
    </citation>
    <scope>NUCLEOTIDE SEQUENCE</scope>
    <source>
        <strain evidence="1">Berkeley</strain>
    </source>
</reference>